<proteinExistence type="predicted"/>
<sequence>MRLDLAALAVSGVVATPSHTSPRASAAARRNPPVPRCGLQARLEESFSTARIRDWRDWRSSSEFGRRTRPLPRKNPSEKGPGRPRGATAEAARPSNARDLPRSPIADGRSLSPFISETVPAKIYVSLRNPSRVRAVIGNVARTPWGSLCP</sequence>
<protein>
    <submittedName>
        <fullName evidence="2">Uncharacterized protein</fullName>
    </submittedName>
</protein>
<feature type="compositionally biased region" description="Low complexity" evidence="1">
    <location>
        <begin position="22"/>
        <end position="31"/>
    </location>
</feature>
<evidence type="ECO:0000313" key="2">
    <source>
        <dbReference type="EMBL" id="EJK51197.1"/>
    </source>
</evidence>
<reference evidence="2 3" key="1">
    <citation type="journal article" date="2012" name="Genome Biol.">
        <title>Genome and low-iron response of an oceanic diatom adapted to chronic iron limitation.</title>
        <authorList>
            <person name="Lommer M."/>
            <person name="Specht M."/>
            <person name="Roy A.S."/>
            <person name="Kraemer L."/>
            <person name="Andreson R."/>
            <person name="Gutowska M.A."/>
            <person name="Wolf J."/>
            <person name="Bergner S.V."/>
            <person name="Schilhabel M.B."/>
            <person name="Klostermeier U.C."/>
            <person name="Beiko R.G."/>
            <person name="Rosenstiel P."/>
            <person name="Hippler M."/>
            <person name="Laroche J."/>
        </authorList>
    </citation>
    <scope>NUCLEOTIDE SEQUENCE [LARGE SCALE GENOMIC DNA]</scope>
    <source>
        <strain evidence="2 3">CCMP1005</strain>
    </source>
</reference>
<comment type="caution">
    <text evidence="2">The sequence shown here is derived from an EMBL/GenBank/DDBJ whole genome shotgun (WGS) entry which is preliminary data.</text>
</comment>
<dbReference type="EMBL" id="AGNL01042054">
    <property type="protein sequence ID" value="EJK51197.1"/>
    <property type="molecule type" value="Genomic_DNA"/>
</dbReference>
<keyword evidence="3" id="KW-1185">Reference proteome</keyword>
<feature type="region of interest" description="Disordered" evidence="1">
    <location>
        <begin position="58"/>
        <end position="111"/>
    </location>
</feature>
<evidence type="ECO:0000313" key="3">
    <source>
        <dbReference type="Proteomes" id="UP000266841"/>
    </source>
</evidence>
<accession>K0RWY0</accession>
<feature type="region of interest" description="Disordered" evidence="1">
    <location>
        <begin position="16"/>
        <end position="42"/>
    </location>
</feature>
<dbReference type="AlphaFoldDB" id="K0RWY0"/>
<name>K0RWY0_THAOC</name>
<organism evidence="2 3">
    <name type="scientific">Thalassiosira oceanica</name>
    <name type="common">Marine diatom</name>
    <dbReference type="NCBI Taxonomy" id="159749"/>
    <lineage>
        <taxon>Eukaryota</taxon>
        <taxon>Sar</taxon>
        <taxon>Stramenopiles</taxon>
        <taxon>Ochrophyta</taxon>
        <taxon>Bacillariophyta</taxon>
        <taxon>Coscinodiscophyceae</taxon>
        <taxon>Thalassiosirophycidae</taxon>
        <taxon>Thalassiosirales</taxon>
        <taxon>Thalassiosiraceae</taxon>
        <taxon>Thalassiosira</taxon>
    </lineage>
</organism>
<evidence type="ECO:0000256" key="1">
    <source>
        <dbReference type="SAM" id="MobiDB-lite"/>
    </source>
</evidence>
<dbReference type="Proteomes" id="UP000266841">
    <property type="component" value="Unassembled WGS sequence"/>
</dbReference>
<gene>
    <name evidence="2" type="ORF">THAOC_29652</name>
</gene>